<keyword evidence="2" id="KW-0472">Membrane</keyword>
<evidence type="ECO:0000313" key="3">
    <source>
        <dbReference type="EMBL" id="QAB19083.1"/>
    </source>
</evidence>
<protein>
    <submittedName>
        <fullName evidence="3">Class C sortase</fullName>
    </submittedName>
</protein>
<proteinExistence type="predicted"/>
<reference evidence="3 4" key="1">
    <citation type="submission" date="2019-01" db="EMBL/GenBank/DDBJ databases">
        <title>Leucobacter muris sp. nov. isolated from the nose of a laboratory mouse.</title>
        <authorList>
            <person name="Benga L."/>
            <person name="Sproeer C."/>
            <person name="Schumann P."/>
            <person name="Verbarg S."/>
            <person name="Bunk B."/>
            <person name="Engelhardt E."/>
            <person name="Benten P.M."/>
            <person name="Sager M."/>
        </authorList>
    </citation>
    <scope>NUCLEOTIDE SEQUENCE [LARGE SCALE GENOMIC DNA]</scope>
    <source>
        <strain evidence="3 4">DSM 101948</strain>
    </source>
</reference>
<feature type="transmembrane region" description="Helical" evidence="2">
    <location>
        <begin position="236"/>
        <end position="255"/>
    </location>
</feature>
<keyword evidence="2" id="KW-1133">Transmembrane helix</keyword>
<dbReference type="InterPro" id="IPR023365">
    <property type="entry name" value="Sortase_dom-sf"/>
</dbReference>
<evidence type="ECO:0000313" key="4">
    <source>
        <dbReference type="Proteomes" id="UP000285768"/>
    </source>
</evidence>
<keyword evidence="1" id="KW-0378">Hydrolase</keyword>
<dbReference type="InterPro" id="IPR005754">
    <property type="entry name" value="Sortase"/>
</dbReference>
<dbReference type="NCBIfam" id="TIGR01076">
    <property type="entry name" value="sortase_fam"/>
    <property type="match status" value="1"/>
</dbReference>
<dbReference type="Gene3D" id="2.40.260.10">
    <property type="entry name" value="Sortase"/>
    <property type="match status" value="1"/>
</dbReference>
<keyword evidence="2" id="KW-0812">Transmembrane</keyword>
<gene>
    <name evidence="3" type="ORF">Leucomu_01120</name>
</gene>
<name>A0ABX5QJ71_9MICO</name>
<dbReference type="Pfam" id="PF04203">
    <property type="entry name" value="Sortase"/>
    <property type="match status" value="1"/>
</dbReference>
<dbReference type="InterPro" id="IPR042002">
    <property type="entry name" value="Sortase_C"/>
</dbReference>
<sequence>MIAGLYPMTAAWLSSYNQSQVIQNAQTDIDSLSPGREDQLAAAHAYNDALSAGVRLEAGGNVPVGTGNLSGVDLRYDELLNANDEGLMGRIKIPGISVDLPIYHGTSDATLLKGAGHLEGSHLPVGGASTQSVVTAHRGLVNSTMFTNLDKVRSGDTFTVEVLGEVLTYRVFDIQIIDPDEISSLRVQPGRDLVTLITCTPLGINSQRIVVTGERITPTLPDDLASAGAVPTVPGFPWWTVIGGLGVILIGAYSVRQGFIDARVRERQRQRAGGGVHMSEATISSPA</sequence>
<dbReference type="SUPFAM" id="SSF63817">
    <property type="entry name" value="Sortase"/>
    <property type="match status" value="1"/>
</dbReference>
<keyword evidence="4" id="KW-1185">Reference proteome</keyword>
<organism evidence="3 4">
    <name type="scientific">Leucobacter muris</name>
    <dbReference type="NCBI Taxonomy" id="1935379"/>
    <lineage>
        <taxon>Bacteria</taxon>
        <taxon>Bacillati</taxon>
        <taxon>Actinomycetota</taxon>
        <taxon>Actinomycetes</taxon>
        <taxon>Micrococcales</taxon>
        <taxon>Microbacteriaceae</taxon>
        <taxon>Leucobacter</taxon>
    </lineage>
</organism>
<dbReference type="Proteomes" id="UP000285768">
    <property type="component" value="Chromosome"/>
</dbReference>
<dbReference type="NCBIfam" id="NF033745">
    <property type="entry name" value="class_C_sortase"/>
    <property type="match status" value="1"/>
</dbReference>
<dbReference type="EMBL" id="CP035037">
    <property type="protein sequence ID" value="QAB19083.1"/>
    <property type="molecule type" value="Genomic_DNA"/>
</dbReference>
<evidence type="ECO:0000256" key="2">
    <source>
        <dbReference type="SAM" id="Phobius"/>
    </source>
</evidence>
<accession>A0ABX5QJ71</accession>
<dbReference type="CDD" id="cd05827">
    <property type="entry name" value="Sortase_C"/>
    <property type="match status" value="1"/>
</dbReference>
<evidence type="ECO:0000256" key="1">
    <source>
        <dbReference type="ARBA" id="ARBA00022801"/>
    </source>
</evidence>